<dbReference type="EMBL" id="NJEU01001378">
    <property type="protein sequence ID" value="PHH67602.1"/>
    <property type="molecule type" value="Genomic_DNA"/>
</dbReference>
<dbReference type="Gene3D" id="1.10.1410.10">
    <property type="match status" value="1"/>
</dbReference>
<dbReference type="AlphaFoldDB" id="A0A2C5YJX5"/>
<evidence type="ECO:0000256" key="1">
    <source>
        <dbReference type="ARBA" id="ARBA00008593"/>
    </source>
</evidence>
<keyword evidence="3" id="KW-0479">Metal-binding</keyword>
<organism evidence="8 9">
    <name type="scientific">Ophiocordyceps australis</name>
    <dbReference type="NCBI Taxonomy" id="1399860"/>
    <lineage>
        <taxon>Eukaryota</taxon>
        <taxon>Fungi</taxon>
        <taxon>Dikarya</taxon>
        <taxon>Ascomycota</taxon>
        <taxon>Pezizomycotina</taxon>
        <taxon>Sordariomycetes</taxon>
        <taxon>Hypocreomycetidae</taxon>
        <taxon>Hypocreales</taxon>
        <taxon>Ophiocordycipitaceae</taxon>
        <taxon>Ophiocordyceps</taxon>
    </lineage>
</organism>
<evidence type="ECO:0000256" key="4">
    <source>
        <dbReference type="ARBA" id="ARBA00022842"/>
    </source>
</evidence>
<dbReference type="Gene3D" id="3.30.460.10">
    <property type="entry name" value="Beta Polymerase, domain 2"/>
    <property type="match status" value="1"/>
</dbReference>
<protein>
    <recommendedName>
        <fullName evidence="2">polynucleotide adenylyltransferase</fullName>
        <ecNumber evidence="2">2.7.7.19</ecNumber>
    </recommendedName>
</protein>
<dbReference type="SUPFAM" id="SSF81301">
    <property type="entry name" value="Nucleotidyltransferase"/>
    <property type="match status" value="1"/>
</dbReference>
<evidence type="ECO:0000259" key="7">
    <source>
        <dbReference type="Pfam" id="PF22600"/>
    </source>
</evidence>
<dbReference type="SUPFAM" id="SSF81631">
    <property type="entry name" value="PAP/OAS1 substrate-binding domain"/>
    <property type="match status" value="1"/>
</dbReference>
<feature type="compositionally biased region" description="Low complexity" evidence="5">
    <location>
        <begin position="46"/>
        <end position="65"/>
    </location>
</feature>
<feature type="compositionally biased region" description="Basic and acidic residues" evidence="5">
    <location>
        <begin position="26"/>
        <end position="39"/>
    </location>
</feature>
<gene>
    <name evidence="8" type="ORF">CDD82_1280</name>
</gene>
<dbReference type="GO" id="GO:1990817">
    <property type="term" value="F:poly(A) RNA polymerase activity"/>
    <property type="evidence" value="ECO:0007669"/>
    <property type="project" value="UniProtKB-EC"/>
</dbReference>
<dbReference type="GO" id="GO:0010605">
    <property type="term" value="P:negative regulation of macromolecule metabolic process"/>
    <property type="evidence" value="ECO:0007669"/>
    <property type="project" value="UniProtKB-ARBA"/>
</dbReference>
<dbReference type="InterPro" id="IPR043519">
    <property type="entry name" value="NT_sf"/>
</dbReference>
<feature type="compositionally biased region" description="Basic and acidic residues" evidence="5">
    <location>
        <begin position="1"/>
        <end position="14"/>
    </location>
</feature>
<dbReference type="Proteomes" id="UP000224854">
    <property type="component" value="Unassembled WGS sequence"/>
</dbReference>
<dbReference type="Pfam" id="PF03828">
    <property type="entry name" value="PAP_assoc"/>
    <property type="match status" value="1"/>
</dbReference>
<comment type="similarity">
    <text evidence="1">Belongs to the DNA polymerase type-B-like family.</text>
</comment>
<dbReference type="Pfam" id="PF22600">
    <property type="entry name" value="MTPAP-like_central"/>
    <property type="match status" value="1"/>
</dbReference>
<comment type="caution">
    <text evidence="8">The sequence shown here is derived from an EMBL/GenBank/DDBJ whole genome shotgun (WGS) entry which is preliminary data.</text>
</comment>
<reference evidence="8 9" key="1">
    <citation type="submission" date="2017-06" db="EMBL/GenBank/DDBJ databases">
        <title>Ant-infecting Ophiocordyceps genomes reveal a high diversity of potential behavioral manipulation genes and a possible major role for enterotoxins.</title>
        <authorList>
            <person name="De Bekker C."/>
            <person name="Evans H.C."/>
            <person name="Brachmann A."/>
            <person name="Hughes D.P."/>
        </authorList>
    </citation>
    <scope>NUCLEOTIDE SEQUENCE [LARGE SCALE GENOMIC DNA]</scope>
    <source>
        <strain evidence="8 9">1348a</strain>
    </source>
</reference>
<evidence type="ECO:0000259" key="6">
    <source>
        <dbReference type="Pfam" id="PF03828"/>
    </source>
</evidence>
<keyword evidence="4" id="KW-0460">Magnesium</keyword>
<dbReference type="OrthoDB" id="273917at2759"/>
<accession>A0A2C5YJX5</accession>
<keyword evidence="9" id="KW-1185">Reference proteome</keyword>
<dbReference type="PANTHER" id="PTHR23092:SF15">
    <property type="entry name" value="INACTIVE NON-CANONICAL POLY(A) RNA POLYMERASE PROTEIN TRF4-2-RELATED"/>
    <property type="match status" value="1"/>
</dbReference>
<feature type="region of interest" description="Disordered" evidence="5">
    <location>
        <begin position="256"/>
        <end position="334"/>
    </location>
</feature>
<name>A0A2C5YJX5_9HYPO</name>
<dbReference type="GO" id="GO:0003729">
    <property type="term" value="F:mRNA binding"/>
    <property type="evidence" value="ECO:0007669"/>
    <property type="project" value="TreeGrafter"/>
</dbReference>
<feature type="compositionally biased region" description="Low complexity" evidence="5">
    <location>
        <begin position="266"/>
        <end position="276"/>
    </location>
</feature>
<proteinExistence type="inferred from homology"/>
<dbReference type="GO" id="GO:0046872">
    <property type="term" value="F:metal ion binding"/>
    <property type="evidence" value="ECO:0007669"/>
    <property type="project" value="UniProtKB-KW"/>
</dbReference>
<evidence type="ECO:0000256" key="2">
    <source>
        <dbReference type="ARBA" id="ARBA00012388"/>
    </source>
</evidence>
<dbReference type="GO" id="GO:0043634">
    <property type="term" value="P:polyadenylation-dependent ncRNA catabolic process"/>
    <property type="evidence" value="ECO:0007669"/>
    <property type="project" value="TreeGrafter"/>
</dbReference>
<dbReference type="CDD" id="cd05402">
    <property type="entry name" value="NT_PAP_TUTase"/>
    <property type="match status" value="1"/>
</dbReference>
<dbReference type="InterPro" id="IPR054708">
    <property type="entry name" value="MTPAP-like_central"/>
</dbReference>
<dbReference type="InterPro" id="IPR002058">
    <property type="entry name" value="PAP_assoc"/>
</dbReference>
<evidence type="ECO:0000313" key="8">
    <source>
        <dbReference type="EMBL" id="PHH67602.1"/>
    </source>
</evidence>
<evidence type="ECO:0000256" key="5">
    <source>
        <dbReference type="SAM" id="MobiDB-lite"/>
    </source>
</evidence>
<dbReference type="PANTHER" id="PTHR23092">
    <property type="entry name" value="POLY(A) RNA POLYMERASE"/>
    <property type="match status" value="1"/>
</dbReference>
<sequence>MSRRNEPPSRRGDDLYDSWRPLSNQHSHDSYRAGPDSHRPSHSNRAYESYRPSASSAPESRSRSYQHTYQPPQPPQSDFTFRLDYPHTSFTPINPGAKRPSQAPRRSDRDRPRRVPASQSRPRWKPPHPYERALISGNTSVQPSERLHENGAKFRNPDDLSDDNEVDMVISSSESASDKPAKKRVRIDGNVGNDDTPKWSNPDPYTALPCPDETRRKKSDVVQLIRKARVEETKPAVETVPEAENFLSFDLSASEGETKEVLPTRSSLPGSHSLPSSLPPRPPVPEVPPPSVPTVDRPLAPDRSGPLGSRKRTADDVIKPPDYGKLNKTNMKPSKGNLMAQWEPKAGQDLCPWVLTNHASETNMAVRLHKEIVDFYDFVRPKKFEQCIRENLVQNLQNAMRRDPRFSSATMHAFGSYMSGLYLPTADMDLVVCSATYMSGGPPAFLGARSWLHKFAHFLVVQKICDKETVEVISRARVPLVKFVDTLTGLRVDVSFENLGGVQAIDTFLQWKTDYPAMPALVTVVKHFLLMRGLNEPVNGGIGGFSVICLVVSMLQVLPHIQSRSAASAHHLGELLLIFFELYGRHFRYDKVAISLRDPIGYVRKSEVLSLTYRNTDRLSIIDPNNASNDITGGASNTGAIMGCFHDAFVALTDRMREVARQPGNGGILDILLEGDYSSFRMQRRYLKHVYEGVFGPCQDE</sequence>
<dbReference type="InterPro" id="IPR045862">
    <property type="entry name" value="Trf4-like"/>
</dbReference>
<feature type="domain" description="Poly(A) RNA polymerase mitochondrial-like central palm" evidence="7">
    <location>
        <begin position="368"/>
        <end position="504"/>
    </location>
</feature>
<feature type="domain" description="PAP-associated" evidence="6">
    <location>
        <begin position="571"/>
        <end position="629"/>
    </location>
</feature>
<feature type="compositionally biased region" description="Basic and acidic residues" evidence="5">
    <location>
        <begin position="145"/>
        <end position="158"/>
    </location>
</feature>
<dbReference type="GO" id="GO:0031123">
    <property type="term" value="P:RNA 3'-end processing"/>
    <property type="evidence" value="ECO:0007669"/>
    <property type="project" value="TreeGrafter"/>
</dbReference>
<dbReference type="GO" id="GO:0031499">
    <property type="term" value="C:TRAMP complex"/>
    <property type="evidence" value="ECO:0007669"/>
    <property type="project" value="TreeGrafter"/>
</dbReference>
<feature type="compositionally biased region" description="Pro residues" evidence="5">
    <location>
        <begin position="277"/>
        <end position="292"/>
    </location>
</feature>
<feature type="region of interest" description="Disordered" evidence="5">
    <location>
        <begin position="1"/>
        <end position="219"/>
    </location>
</feature>
<evidence type="ECO:0000256" key="3">
    <source>
        <dbReference type="ARBA" id="ARBA00022723"/>
    </source>
</evidence>
<dbReference type="GO" id="GO:0005730">
    <property type="term" value="C:nucleolus"/>
    <property type="evidence" value="ECO:0007669"/>
    <property type="project" value="TreeGrafter"/>
</dbReference>
<dbReference type="EC" id="2.7.7.19" evidence="2"/>
<evidence type="ECO:0000313" key="9">
    <source>
        <dbReference type="Proteomes" id="UP000224854"/>
    </source>
</evidence>